<name>A0ABV2QQ72_9MICO</name>
<protein>
    <submittedName>
        <fullName evidence="1">Membrane protein</fullName>
    </submittedName>
</protein>
<gene>
    <name evidence="1" type="ORF">ABIE21_002715</name>
</gene>
<dbReference type="Proteomes" id="UP001549257">
    <property type="component" value="Unassembled WGS sequence"/>
</dbReference>
<keyword evidence="2" id="KW-1185">Reference proteome</keyword>
<organism evidence="1 2">
    <name type="scientific">Conyzicola nivalis</name>
    <dbReference type="NCBI Taxonomy" id="1477021"/>
    <lineage>
        <taxon>Bacteria</taxon>
        <taxon>Bacillati</taxon>
        <taxon>Actinomycetota</taxon>
        <taxon>Actinomycetes</taxon>
        <taxon>Micrococcales</taxon>
        <taxon>Microbacteriaceae</taxon>
        <taxon>Conyzicola</taxon>
    </lineage>
</organism>
<reference evidence="1 2" key="1">
    <citation type="submission" date="2024-06" db="EMBL/GenBank/DDBJ databases">
        <title>Sorghum-associated microbial communities from plants grown in Nebraska, USA.</title>
        <authorList>
            <person name="Schachtman D."/>
        </authorList>
    </citation>
    <scope>NUCLEOTIDE SEQUENCE [LARGE SCALE GENOMIC DNA]</scope>
    <source>
        <strain evidence="1 2">2857</strain>
    </source>
</reference>
<dbReference type="RefSeq" id="WP_354025361.1">
    <property type="nucleotide sequence ID" value="NZ_JBEPSJ010000003.1"/>
</dbReference>
<accession>A0ABV2QQ72</accession>
<dbReference type="EMBL" id="JBEPSJ010000003">
    <property type="protein sequence ID" value="MET4583196.1"/>
    <property type="molecule type" value="Genomic_DNA"/>
</dbReference>
<evidence type="ECO:0000313" key="2">
    <source>
        <dbReference type="Proteomes" id="UP001549257"/>
    </source>
</evidence>
<evidence type="ECO:0000313" key="1">
    <source>
        <dbReference type="EMBL" id="MET4583196.1"/>
    </source>
</evidence>
<comment type="caution">
    <text evidence="1">The sequence shown here is derived from an EMBL/GenBank/DDBJ whole genome shotgun (WGS) entry which is preliminary data.</text>
</comment>
<sequence length="67" mass="7170">MTAPHLSSTAAHYLHELDVALSNTDARVRSDLLDEVEAALDGLDGAGLIERIERIGDPRFVAAEAGR</sequence>
<dbReference type="Pfam" id="PF22564">
    <property type="entry name" value="HAAS"/>
    <property type="match status" value="1"/>
</dbReference>
<proteinExistence type="predicted"/>